<dbReference type="OrthoDB" id="1922186at2759"/>
<feature type="compositionally biased region" description="Basic and acidic residues" evidence="1">
    <location>
        <begin position="248"/>
        <end position="292"/>
    </location>
</feature>
<feature type="compositionally biased region" description="Basic and acidic residues" evidence="1">
    <location>
        <begin position="184"/>
        <end position="201"/>
    </location>
</feature>
<dbReference type="InterPro" id="IPR043151">
    <property type="entry name" value="BAH_sf"/>
</dbReference>
<dbReference type="GO" id="GO:0045892">
    <property type="term" value="P:negative regulation of DNA-templated transcription"/>
    <property type="evidence" value="ECO:0007669"/>
    <property type="project" value="TreeGrafter"/>
</dbReference>
<feature type="compositionally biased region" description="Basic and acidic residues" evidence="1">
    <location>
        <begin position="68"/>
        <end position="87"/>
    </location>
</feature>
<feature type="region of interest" description="Disordered" evidence="1">
    <location>
        <begin position="149"/>
        <end position="221"/>
    </location>
</feature>
<dbReference type="InParanoid" id="A0A2R2MMF5"/>
<dbReference type="GO" id="GO:0003682">
    <property type="term" value="F:chromatin binding"/>
    <property type="evidence" value="ECO:0007669"/>
    <property type="project" value="InterPro"/>
</dbReference>
<dbReference type="Proteomes" id="UP000085678">
    <property type="component" value="Unplaced"/>
</dbReference>
<reference evidence="4" key="1">
    <citation type="submission" date="2025-08" db="UniProtKB">
        <authorList>
            <consortium name="RefSeq"/>
        </authorList>
    </citation>
    <scope>IDENTIFICATION</scope>
    <source>
        <tissue evidence="4">Gonads</tissue>
    </source>
</reference>
<dbReference type="Pfam" id="PF01426">
    <property type="entry name" value="BAH"/>
    <property type="match status" value="1"/>
</dbReference>
<dbReference type="GO" id="GO:0000976">
    <property type="term" value="F:transcription cis-regulatory region binding"/>
    <property type="evidence" value="ECO:0007669"/>
    <property type="project" value="TreeGrafter"/>
</dbReference>
<dbReference type="PROSITE" id="PS51038">
    <property type="entry name" value="BAH"/>
    <property type="match status" value="1"/>
</dbReference>
<dbReference type="Gene3D" id="2.30.30.490">
    <property type="match status" value="1"/>
</dbReference>
<dbReference type="GO" id="GO:0031507">
    <property type="term" value="P:heterochromatin formation"/>
    <property type="evidence" value="ECO:0007669"/>
    <property type="project" value="TreeGrafter"/>
</dbReference>
<accession>A0A2R2MMF5</accession>
<dbReference type="InterPro" id="IPR001025">
    <property type="entry name" value="BAH_dom"/>
</dbReference>
<feature type="compositionally biased region" description="Polar residues" evidence="1">
    <location>
        <begin position="513"/>
        <end position="535"/>
    </location>
</feature>
<protein>
    <submittedName>
        <fullName evidence="4">Uncharacterized protein LOC106158836</fullName>
    </submittedName>
</protein>
<dbReference type="SMART" id="SM00439">
    <property type="entry name" value="BAH"/>
    <property type="match status" value="1"/>
</dbReference>
<feature type="region of interest" description="Disordered" evidence="1">
    <location>
        <begin position="244"/>
        <end position="292"/>
    </location>
</feature>
<dbReference type="InterPro" id="IPR053032">
    <property type="entry name" value="BAH_domain-containing"/>
</dbReference>
<feature type="domain" description="BAH" evidence="2">
    <location>
        <begin position="699"/>
        <end position="850"/>
    </location>
</feature>
<evidence type="ECO:0000256" key="1">
    <source>
        <dbReference type="SAM" id="MobiDB-lite"/>
    </source>
</evidence>
<evidence type="ECO:0000313" key="4">
    <source>
        <dbReference type="RefSeq" id="XP_023931395.1"/>
    </source>
</evidence>
<dbReference type="AlphaFoldDB" id="A0A2R2MMF5"/>
<feature type="compositionally biased region" description="Low complexity" evidence="1">
    <location>
        <begin position="120"/>
        <end position="129"/>
    </location>
</feature>
<dbReference type="STRING" id="7574.A0A2R2MMF5"/>
<organism evidence="3 4">
    <name type="scientific">Lingula anatina</name>
    <name type="common">Brachiopod</name>
    <name type="synonym">Lingula unguis</name>
    <dbReference type="NCBI Taxonomy" id="7574"/>
    <lineage>
        <taxon>Eukaryota</taxon>
        <taxon>Metazoa</taxon>
        <taxon>Spiralia</taxon>
        <taxon>Lophotrochozoa</taxon>
        <taxon>Brachiopoda</taxon>
        <taxon>Linguliformea</taxon>
        <taxon>Lingulata</taxon>
        <taxon>Lingulida</taxon>
        <taxon>Linguloidea</taxon>
        <taxon>Lingulidae</taxon>
        <taxon>Lingula</taxon>
    </lineage>
</organism>
<evidence type="ECO:0000259" key="2">
    <source>
        <dbReference type="PROSITE" id="PS51038"/>
    </source>
</evidence>
<feature type="compositionally biased region" description="Basic and acidic residues" evidence="1">
    <location>
        <begin position="603"/>
        <end position="636"/>
    </location>
</feature>
<feature type="compositionally biased region" description="Low complexity" evidence="1">
    <location>
        <begin position="161"/>
        <end position="170"/>
    </location>
</feature>
<sequence length="851" mass="95169">MATKKRKAIQSRPFHFRREASLNAQATINVLFEKELVPVKRLKLDTEPGSVLIQTKNKAGKRHSSVIDGDKLPQKGKDAKSKAKESRSQLLQVVTLRSKDRKKRQTGDGSRRKGRINLHSTGSDTVGSDSDSDVTDSELISARKKYCARRVNSPVKKGSKVQKNSKNSSKARNPPSKGVSANQKESHKNFTDGDDSRRSDSEIEDGSVSPSKLGKKKIISKGDWESWRHSRRLASLNAQAILAASCESEPRSPKKEQSPKRKKKIEDNQKDLSSAAEEKQGRRRSENSKNSLDKGIVKEKIKEIVKDVKLEPVVKLEPLSKSPSGDFPVCAHSQVGLSSGDGSIHWTNKAMVQQTTDDRGCSPVKNTAFHRVNRTAVIQPQPIGGSTHNSHHLLGGYFGHPGSASQGSPSHAQCLPSGCGYPGVPIIPSTTQCQSFTLGGLGSISTLMMYSPRQMGSAFRVPPHYAAHAPPPLYPNACYYQPAGPLIQAVPDSCVLSHGIPVPIPHIPPNVKSMASPQPTLMTGSSNQQVGNNPTEVPREGNTWALPENKRKEKTETKSKGKKEKPKEKEKEKVKGNLKKDEKSDLNCKNNDKTARPAKKKDVKIEEKKDKKKEEKKDGKKSENKDGKKNDKDGKRVEKKRKSKDENDNLEKNKKQERKPSYSGWKFEGPPEEKCVISIDDNPPVRRMCYPAIKHDDGDIIRVRDCVLLKSGPRKTDLPYVAKIAAFWEMPEDKEMMMSVLWYYRPEHTETCSLPKTVPNEIFASKHRDENSVACIDDKCYVLTFAEYCRYQGRLRMEQEQLYVKPSIVPEPEDIPLVKCRRTPVGADPETVFICRYVYDFRQKRILKNPV</sequence>
<feature type="compositionally biased region" description="Basic and acidic residues" evidence="1">
    <location>
        <begin position="643"/>
        <end position="660"/>
    </location>
</feature>
<feature type="region of interest" description="Disordered" evidence="1">
    <location>
        <begin position="53"/>
        <end position="134"/>
    </location>
</feature>
<keyword evidence="3" id="KW-1185">Reference proteome</keyword>
<dbReference type="GO" id="GO:0005677">
    <property type="term" value="C:chromatin silencing complex"/>
    <property type="evidence" value="ECO:0007669"/>
    <property type="project" value="TreeGrafter"/>
</dbReference>
<gene>
    <name evidence="4" type="primary">LOC106158836</name>
</gene>
<evidence type="ECO:0000313" key="3">
    <source>
        <dbReference type="Proteomes" id="UP000085678"/>
    </source>
</evidence>
<feature type="region of interest" description="Disordered" evidence="1">
    <location>
        <begin position="509"/>
        <end position="666"/>
    </location>
</feature>
<feature type="compositionally biased region" description="Basic and acidic residues" evidence="1">
    <location>
        <begin position="548"/>
        <end position="595"/>
    </location>
</feature>
<dbReference type="KEGG" id="lak:106158836"/>
<dbReference type="RefSeq" id="XP_023931395.1">
    <property type="nucleotide sequence ID" value="XM_024075627.1"/>
</dbReference>
<proteinExistence type="predicted"/>
<dbReference type="GeneID" id="106158836"/>
<dbReference type="PANTHER" id="PTHR46576:SF1">
    <property type="entry name" value="BROMO ADJACENT HOMOLOGY DOMAIN-CONTAINING 1 PROTEIN"/>
    <property type="match status" value="1"/>
</dbReference>
<name>A0A2R2MMF5_LINAN</name>
<dbReference type="PANTHER" id="PTHR46576">
    <property type="entry name" value="BROMO ADJACENT HOMOLOGY DOMAIN-CONTAINING 1 PROTEIN"/>
    <property type="match status" value="1"/>
</dbReference>